<proteinExistence type="predicted"/>
<keyword evidence="3" id="KW-1185">Reference proteome</keyword>
<dbReference type="OrthoDB" id="5206661at2759"/>
<accession>A0A0B7G0P0</accession>
<evidence type="ECO:0000256" key="1">
    <source>
        <dbReference type="SAM" id="MobiDB-lite"/>
    </source>
</evidence>
<sequence>MDSFFKKAQQALEQVTDSQSSGGGDRNQSQGGGSSFRLPGPVVDWIEKYVDTFAPSVSRQVSEEISTFQNATLQSLEDHIKAVFEAVFRGDFSMFQGGNSFKEFIAARERSQDTTTNQHQVQYGAGLPDFNYPTPQQRSGQQPLPEYGTRGLPFAGNLGNVLGTQMALFNPQGQGETAPQHERNVFQVALSKVTDFAKSADNEIGGKVATVAQAINGFNIDPTAKAQEVTPRIREKVDRVLTDLHAPLADQLTTLALTQVKNFLKGSITTKELGQGAMESVGGLVRGFMNTGDSGTTSRSGPGGGSNPVPDAPGGFVGLLSEKLSDGLTVIRAHTRQDFRRVLGDIEEKLFDSLPNEISGPLMAVLGGNPFSDDEKQQARGGGGFNILDEVKDKLRVIIERIQKGLRDRVLEVVSGGHRKLEDKAWGNVQGAIVTKVQKFVPGIQVKLDD</sequence>
<feature type="region of interest" description="Disordered" evidence="1">
    <location>
        <begin position="288"/>
        <end position="314"/>
    </location>
</feature>
<name>A0A0B7G0P0_THACB</name>
<evidence type="ECO:0000313" key="2">
    <source>
        <dbReference type="EMBL" id="CEL63796.1"/>
    </source>
</evidence>
<evidence type="ECO:0000313" key="3">
    <source>
        <dbReference type="Proteomes" id="UP000059188"/>
    </source>
</evidence>
<gene>
    <name evidence="2" type="ORF">RSOLAG1IB_05559</name>
</gene>
<feature type="compositionally biased region" description="Gly residues" evidence="1">
    <location>
        <begin position="21"/>
        <end position="34"/>
    </location>
</feature>
<dbReference type="EMBL" id="LN679108">
    <property type="protein sequence ID" value="CEL63796.1"/>
    <property type="molecule type" value="Genomic_DNA"/>
</dbReference>
<dbReference type="STRING" id="1108050.A0A0B7G0P0"/>
<feature type="compositionally biased region" description="Low complexity" evidence="1">
    <location>
        <begin position="291"/>
        <end position="300"/>
    </location>
</feature>
<organism evidence="2 3">
    <name type="scientific">Thanatephorus cucumeris (strain AG1-IB / isolate 7/3/14)</name>
    <name type="common">Lettuce bottom rot fungus</name>
    <name type="synonym">Rhizoctonia solani</name>
    <dbReference type="NCBI Taxonomy" id="1108050"/>
    <lineage>
        <taxon>Eukaryota</taxon>
        <taxon>Fungi</taxon>
        <taxon>Dikarya</taxon>
        <taxon>Basidiomycota</taxon>
        <taxon>Agaricomycotina</taxon>
        <taxon>Agaricomycetes</taxon>
        <taxon>Cantharellales</taxon>
        <taxon>Ceratobasidiaceae</taxon>
        <taxon>Rhizoctonia</taxon>
        <taxon>Rhizoctonia solani AG-1</taxon>
    </lineage>
</organism>
<protein>
    <submittedName>
        <fullName evidence="2">Uncharacterized protein</fullName>
    </submittedName>
</protein>
<feature type="region of interest" description="Disordered" evidence="1">
    <location>
        <begin position="1"/>
        <end position="37"/>
    </location>
</feature>
<reference evidence="2 3" key="1">
    <citation type="submission" date="2014-11" db="EMBL/GenBank/DDBJ databases">
        <authorList>
            <person name="Wibberg Daniel"/>
        </authorList>
    </citation>
    <scope>NUCLEOTIDE SEQUENCE [LARGE SCALE GENOMIC DNA]</scope>
    <source>
        <strain evidence="2">Rhizoctonia solani AG1-IB 7/3/14</strain>
    </source>
</reference>
<dbReference type="AlphaFoldDB" id="A0A0B7G0P0"/>
<dbReference type="Proteomes" id="UP000059188">
    <property type="component" value="Unassembled WGS sequence"/>
</dbReference>